<dbReference type="SMART" id="SM01126">
    <property type="entry name" value="DDE_Tnp_IS1595"/>
    <property type="match status" value="1"/>
</dbReference>
<evidence type="ECO:0000313" key="3">
    <source>
        <dbReference type="Proteomes" id="UP001334501"/>
    </source>
</evidence>
<keyword evidence="3" id="KW-1185">Reference proteome</keyword>
<evidence type="ECO:0000313" key="2">
    <source>
        <dbReference type="EMBL" id="MEG3156849.1"/>
    </source>
</evidence>
<accession>A0ABU7YMV1</accession>
<sequence>MTMPNQFRWGEHLGRATHYCRHHKLADYQEGGRCWVVCIGLHRMSCVLRKVELSSREMAIRYVESWSRRWEAQLRLEIGRATPWVETYVGGEERNKHRNKRLNAARGAAGKTAVIGAEERKGKSKANLIARTDSATLKGFVVDNVEIGAAVFTDEHSGCRRLSGSFVHHSIRHSVGENVNGMTYTNGIESFWAMLKRTYKGTYHQMIAKHLSRYAIEFAGRHNVRDLDTIAQMTVLVKGLDGKRLRYDDMVAHHG</sequence>
<proteinExistence type="predicted"/>
<protein>
    <submittedName>
        <fullName evidence="2">IS1595 family transposase</fullName>
    </submittedName>
</protein>
<organism evidence="2 3">
    <name type="scientific">Lysobacter zhanggongensis</name>
    <dbReference type="NCBI Taxonomy" id="1774951"/>
    <lineage>
        <taxon>Bacteria</taxon>
        <taxon>Pseudomonadati</taxon>
        <taxon>Pseudomonadota</taxon>
        <taxon>Gammaproteobacteria</taxon>
        <taxon>Lysobacterales</taxon>
        <taxon>Lysobacteraceae</taxon>
        <taxon>Lysobacter</taxon>
    </lineage>
</organism>
<dbReference type="RefSeq" id="WP_412699164.1">
    <property type="nucleotide sequence ID" value="NZ_JAXGFO010000008.1"/>
</dbReference>
<dbReference type="Proteomes" id="UP001334501">
    <property type="component" value="Unassembled WGS sequence"/>
</dbReference>
<comment type="caution">
    <text evidence="2">The sequence shown here is derived from an EMBL/GenBank/DDBJ whole genome shotgun (WGS) entry which is preliminary data.</text>
</comment>
<reference evidence="2 3" key="1">
    <citation type="journal article" date="2017" name="Curr. Microbiol.">
        <title>Lysobacter zhanggongensis sp. nov. Isolated from a Pit Mud.</title>
        <authorList>
            <person name="Zhang X.F."/>
            <person name="Wang H.H."/>
            <person name="Sun X.Y."/>
            <person name="Pan C.M."/>
        </authorList>
    </citation>
    <scope>NUCLEOTIDE SEQUENCE [LARGE SCALE GENOMIC DNA]</scope>
    <source>
        <strain evidence="2 3">ZGLJ7-1</strain>
    </source>
</reference>
<dbReference type="Pfam" id="PF12762">
    <property type="entry name" value="DDE_Tnp_IS1595"/>
    <property type="match status" value="1"/>
</dbReference>
<dbReference type="EMBL" id="JAXGFO010000008">
    <property type="protein sequence ID" value="MEG3156849.1"/>
    <property type="molecule type" value="Genomic_DNA"/>
</dbReference>
<feature type="domain" description="ISXO2-like transposase" evidence="1">
    <location>
        <begin position="83"/>
        <end position="223"/>
    </location>
</feature>
<evidence type="ECO:0000259" key="1">
    <source>
        <dbReference type="SMART" id="SM01126"/>
    </source>
</evidence>
<name>A0ABU7YMV1_9GAMM</name>
<gene>
    <name evidence="2" type="ORF">SNE33_02910</name>
</gene>
<dbReference type="InterPro" id="IPR024445">
    <property type="entry name" value="Tnp_ISXO2-like"/>
</dbReference>
<dbReference type="NCBIfam" id="NF033547">
    <property type="entry name" value="transpos_IS1595"/>
    <property type="match status" value="1"/>
</dbReference>